<keyword evidence="1" id="KW-1185">Reference proteome</keyword>
<sequence length="73" mass="8112">MLTLGSKRFLRKQWIFASGQTSVLSTIMQIVLMGTLPLRVQQLNEKSSTGRIPSASSKIFIKYICFLVGNSCS</sequence>
<reference evidence="2" key="1">
    <citation type="submission" date="2022-11" db="UniProtKB">
        <authorList>
            <consortium name="WormBaseParasite"/>
        </authorList>
    </citation>
    <scope>IDENTIFICATION</scope>
</reference>
<dbReference type="Proteomes" id="UP000887564">
    <property type="component" value="Unplaced"/>
</dbReference>
<organism evidence="1 2">
    <name type="scientific">Parascaris equorum</name>
    <name type="common">Equine roundworm</name>
    <dbReference type="NCBI Taxonomy" id="6256"/>
    <lineage>
        <taxon>Eukaryota</taxon>
        <taxon>Metazoa</taxon>
        <taxon>Ecdysozoa</taxon>
        <taxon>Nematoda</taxon>
        <taxon>Chromadorea</taxon>
        <taxon>Rhabditida</taxon>
        <taxon>Spirurina</taxon>
        <taxon>Ascaridomorpha</taxon>
        <taxon>Ascaridoidea</taxon>
        <taxon>Ascarididae</taxon>
        <taxon>Parascaris</taxon>
    </lineage>
</organism>
<protein>
    <submittedName>
        <fullName evidence="2">Translocon Sec61/SecY plug domain-containing protein</fullName>
    </submittedName>
</protein>
<evidence type="ECO:0000313" key="1">
    <source>
        <dbReference type="Proteomes" id="UP000887564"/>
    </source>
</evidence>
<proteinExistence type="predicted"/>
<dbReference type="WBParaSite" id="PEQ_0000214501-mRNA-1">
    <property type="protein sequence ID" value="PEQ_0000214501-mRNA-1"/>
    <property type="gene ID" value="PEQ_0000214501"/>
</dbReference>
<evidence type="ECO:0000313" key="2">
    <source>
        <dbReference type="WBParaSite" id="PEQ_0000214501-mRNA-1"/>
    </source>
</evidence>
<dbReference type="AlphaFoldDB" id="A0A914RBP3"/>
<accession>A0A914RBP3</accession>
<name>A0A914RBP3_PAREQ</name>